<dbReference type="Proteomes" id="UP000027920">
    <property type="component" value="Unassembled WGS sequence"/>
</dbReference>
<dbReference type="GO" id="GO:0003677">
    <property type="term" value="F:DNA binding"/>
    <property type="evidence" value="ECO:0007669"/>
    <property type="project" value="UniProtKB-KW"/>
</dbReference>
<proteinExistence type="predicted"/>
<dbReference type="PANTHER" id="PTHR36206:SF4">
    <property type="entry name" value="HYPOTHETICAL CONSERVED PROTEIN (EUROFUNG)-RELATED"/>
    <property type="match status" value="1"/>
</dbReference>
<keyword evidence="5" id="KW-0804">Transcription</keyword>
<dbReference type="GO" id="GO:0046872">
    <property type="term" value="F:metal ion binding"/>
    <property type="evidence" value="ECO:0007669"/>
    <property type="project" value="UniProtKB-KW"/>
</dbReference>
<dbReference type="HOGENOM" id="CLU_677982_0_0_1"/>
<dbReference type="RefSeq" id="XP_013256246.1">
    <property type="nucleotide sequence ID" value="XM_013400792.1"/>
</dbReference>
<protein>
    <recommendedName>
        <fullName evidence="10">Transcription factor domain-containing protein</fullName>
    </recommendedName>
</protein>
<name>A0A072P1E9_9EURO</name>
<keyword evidence="2" id="KW-0862">Zinc</keyword>
<evidence type="ECO:0000256" key="6">
    <source>
        <dbReference type="ARBA" id="ARBA00023242"/>
    </source>
</evidence>
<dbReference type="VEuPathDB" id="FungiDB:A1O9_10056"/>
<feature type="region of interest" description="Disordered" evidence="7">
    <location>
        <begin position="337"/>
        <end position="359"/>
    </location>
</feature>
<dbReference type="PANTHER" id="PTHR36206">
    <property type="entry name" value="ASPERCRYPTIN BIOSYNTHESIS CLUSTER-SPECIFIC TRANSCRIPTION REGULATOR ATNN-RELATED"/>
    <property type="match status" value="1"/>
</dbReference>
<evidence type="ECO:0000256" key="3">
    <source>
        <dbReference type="ARBA" id="ARBA00023015"/>
    </source>
</evidence>
<dbReference type="AlphaFoldDB" id="A0A072P1E9"/>
<evidence type="ECO:0000256" key="2">
    <source>
        <dbReference type="ARBA" id="ARBA00022833"/>
    </source>
</evidence>
<evidence type="ECO:0000313" key="8">
    <source>
        <dbReference type="EMBL" id="KEF53656.1"/>
    </source>
</evidence>
<evidence type="ECO:0000256" key="5">
    <source>
        <dbReference type="ARBA" id="ARBA00023163"/>
    </source>
</evidence>
<evidence type="ECO:0008006" key="10">
    <source>
        <dbReference type="Google" id="ProtNLM"/>
    </source>
</evidence>
<evidence type="ECO:0000256" key="1">
    <source>
        <dbReference type="ARBA" id="ARBA00022723"/>
    </source>
</evidence>
<comment type="caution">
    <text evidence="8">The sequence shown here is derived from an EMBL/GenBank/DDBJ whole genome shotgun (WGS) entry which is preliminary data.</text>
</comment>
<keyword evidence="4" id="KW-0238">DNA-binding</keyword>
<evidence type="ECO:0000256" key="7">
    <source>
        <dbReference type="SAM" id="MobiDB-lite"/>
    </source>
</evidence>
<gene>
    <name evidence="8" type="ORF">A1O9_10056</name>
</gene>
<evidence type="ECO:0000313" key="9">
    <source>
        <dbReference type="Proteomes" id="UP000027920"/>
    </source>
</evidence>
<sequence length="406" mass="45262">MIAKSHRQLARYLSRPDAGADVALICSVIYFICESLLGDPQQAIWHLDRGLVLLKRSQVSKSFDATSSNDPLVPRLTALFERLDCQACTFDDRRAPVLVLSSPPELCGTVPTVPDRIRDLDHAESILIKLQNRVFHHLVASIFFKGQAVEELPQSLIQERILVVCDLQKYGALLDNFANYAGYAIEKSPLPLDELDESMRQQWKRYLMLRISFHTFHHLMRDYAAKFGILASATQSESAADLRSDLESDLKTASDAVSSILLICDSPPTMPQRTYTLSSHLIAVTYFVCAKTTSPTTRRKTFELLAHPSLSHSRDGLWDAQTASLFLDKMIHRPRKGLSSTPAMPSVTQGAHAEGASKSRKELPIAQCQGWSINLASCGRSGRRNPKPNSSTPHETLMVISKYRDS</sequence>
<dbReference type="OrthoDB" id="3598904at2759"/>
<keyword evidence="9" id="KW-1185">Reference proteome</keyword>
<dbReference type="GeneID" id="25284962"/>
<dbReference type="STRING" id="1182545.A0A072P1E9"/>
<dbReference type="EMBL" id="AMGV01000012">
    <property type="protein sequence ID" value="KEF53656.1"/>
    <property type="molecule type" value="Genomic_DNA"/>
</dbReference>
<evidence type="ECO:0000256" key="4">
    <source>
        <dbReference type="ARBA" id="ARBA00023125"/>
    </source>
</evidence>
<dbReference type="InterPro" id="IPR052360">
    <property type="entry name" value="Transcr_Regulatory_Proteins"/>
</dbReference>
<keyword evidence="1" id="KW-0479">Metal-binding</keyword>
<reference evidence="8 9" key="1">
    <citation type="submission" date="2013-03" db="EMBL/GenBank/DDBJ databases">
        <title>The Genome Sequence of Exophiala aquamarina CBS 119918.</title>
        <authorList>
            <consortium name="The Broad Institute Genomics Platform"/>
            <person name="Cuomo C."/>
            <person name="de Hoog S."/>
            <person name="Gorbushina A."/>
            <person name="Walker B."/>
            <person name="Young S.K."/>
            <person name="Zeng Q."/>
            <person name="Gargeya S."/>
            <person name="Fitzgerald M."/>
            <person name="Haas B."/>
            <person name="Abouelleil A."/>
            <person name="Allen A.W."/>
            <person name="Alvarado L."/>
            <person name="Arachchi H.M."/>
            <person name="Berlin A.M."/>
            <person name="Chapman S.B."/>
            <person name="Gainer-Dewar J."/>
            <person name="Goldberg J."/>
            <person name="Griggs A."/>
            <person name="Gujja S."/>
            <person name="Hansen M."/>
            <person name="Howarth C."/>
            <person name="Imamovic A."/>
            <person name="Ireland A."/>
            <person name="Larimer J."/>
            <person name="McCowan C."/>
            <person name="Murphy C."/>
            <person name="Pearson M."/>
            <person name="Poon T.W."/>
            <person name="Priest M."/>
            <person name="Roberts A."/>
            <person name="Saif S."/>
            <person name="Shea T."/>
            <person name="Sisk P."/>
            <person name="Sykes S."/>
            <person name="Wortman J."/>
            <person name="Nusbaum C."/>
            <person name="Birren B."/>
        </authorList>
    </citation>
    <scope>NUCLEOTIDE SEQUENCE [LARGE SCALE GENOMIC DNA]</scope>
    <source>
        <strain evidence="8 9">CBS 119918</strain>
    </source>
</reference>
<accession>A0A072P1E9</accession>
<feature type="compositionally biased region" description="Polar residues" evidence="7">
    <location>
        <begin position="338"/>
        <end position="349"/>
    </location>
</feature>
<keyword evidence="6" id="KW-0539">Nucleus</keyword>
<keyword evidence="3" id="KW-0805">Transcription regulation</keyword>
<organism evidence="8 9">
    <name type="scientific">Exophiala aquamarina CBS 119918</name>
    <dbReference type="NCBI Taxonomy" id="1182545"/>
    <lineage>
        <taxon>Eukaryota</taxon>
        <taxon>Fungi</taxon>
        <taxon>Dikarya</taxon>
        <taxon>Ascomycota</taxon>
        <taxon>Pezizomycotina</taxon>
        <taxon>Eurotiomycetes</taxon>
        <taxon>Chaetothyriomycetidae</taxon>
        <taxon>Chaetothyriales</taxon>
        <taxon>Herpotrichiellaceae</taxon>
        <taxon>Exophiala</taxon>
    </lineage>
</organism>